<proteinExistence type="predicted"/>
<protein>
    <submittedName>
        <fullName evidence="3">Uncharacterized protein</fullName>
    </submittedName>
</protein>
<feature type="compositionally biased region" description="Basic and acidic residues" evidence="1">
    <location>
        <begin position="506"/>
        <end position="520"/>
    </location>
</feature>
<name>A0A8H5LM31_9AGAR</name>
<feature type="region of interest" description="Disordered" evidence="1">
    <location>
        <begin position="498"/>
        <end position="526"/>
    </location>
</feature>
<feature type="transmembrane region" description="Helical" evidence="2">
    <location>
        <begin position="363"/>
        <end position="384"/>
    </location>
</feature>
<feature type="region of interest" description="Disordered" evidence="1">
    <location>
        <begin position="150"/>
        <end position="177"/>
    </location>
</feature>
<keyword evidence="2" id="KW-0812">Transmembrane</keyword>
<sequence length="699" mass="79392">MQPQTPVPPNIVTRLDQLECPPVVDAHPYESIDPFTASISLRIRNNQRRNTISNVDEIGPPLPPPVQHPLSHHPSRSTMRSNQAMSPTPARLSLESGRSAPATTPYSPLAKIPESHRAASPQEVSHPPATPRRRNALDTTIMALEEPTENFEATTSQTAPDWHIPNENSQPEPEPGSLWNPITSVAETRSTASSVHHHHHLPDQRARYATFSEAFLPTHLNEKIVRPNIYNSPTVAQDSEIPLRVYLWIFLTGILPRQIYLHCLLRLPYMYFSRVDQIFVDAQLSLEEIKELALQDSVNGLVHRRKSTRMPRAYKRLKHNWEQFIDNLMREWKTLNIISGLLLSGILTIFQIEGVNSDPLTRSASLCSLNCALLSLLYGCFFIIRFSGMRRVYRAAEWAIEAQHDHNMFWNVWVMLAMPAIWLVWSILAYVAAVMSFMWRIRPGAAIAQIPPREEFALRVLICLIFAIGVVYALLIINTLRRYGSNMDKAWKHRIEGFRGSQPRKTSKDEPPSSHDDRSPWVDVVPPTPRAHTPLSYFSETFEQPQTTPQIPPSFTRRAEVSETTTIHSTRPDHMQPSPSIFTTIYSSPKSISVEISASAPDEISIPMPLGESQETKPSEPPTYGEIPPTLITGEGEYLFNRYDAISVLLPKPLNTYRLTHQKPKIRPKGVEDQTRYANMGVARRKRDKMMLGACRQWC</sequence>
<reference evidence="3 4" key="1">
    <citation type="journal article" date="2020" name="ISME J.">
        <title>Uncovering the hidden diversity of litter-decomposition mechanisms in mushroom-forming fungi.</title>
        <authorList>
            <person name="Floudas D."/>
            <person name="Bentzer J."/>
            <person name="Ahren D."/>
            <person name="Johansson T."/>
            <person name="Persson P."/>
            <person name="Tunlid A."/>
        </authorList>
    </citation>
    <scope>NUCLEOTIDE SEQUENCE [LARGE SCALE GENOMIC DNA]</scope>
    <source>
        <strain evidence="3 4">CBS 146.42</strain>
    </source>
</reference>
<evidence type="ECO:0000256" key="1">
    <source>
        <dbReference type="SAM" id="MobiDB-lite"/>
    </source>
</evidence>
<feature type="compositionally biased region" description="Polar residues" evidence="1">
    <location>
        <begin position="76"/>
        <end position="86"/>
    </location>
</feature>
<feature type="transmembrane region" description="Helical" evidence="2">
    <location>
        <begin position="334"/>
        <end position="351"/>
    </location>
</feature>
<dbReference type="OrthoDB" id="3046868at2759"/>
<accession>A0A8H5LM31</accession>
<keyword evidence="4" id="KW-1185">Reference proteome</keyword>
<evidence type="ECO:0000313" key="4">
    <source>
        <dbReference type="Proteomes" id="UP000559027"/>
    </source>
</evidence>
<comment type="caution">
    <text evidence="3">The sequence shown here is derived from an EMBL/GenBank/DDBJ whole genome shotgun (WGS) entry which is preliminary data.</text>
</comment>
<feature type="region of interest" description="Disordered" evidence="1">
    <location>
        <begin position="53"/>
        <end position="134"/>
    </location>
</feature>
<feature type="transmembrane region" description="Helical" evidence="2">
    <location>
        <begin position="456"/>
        <end position="477"/>
    </location>
</feature>
<feature type="region of interest" description="Disordered" evidence="1">
    <location>
        <begin position="538"/>
        <end position="558"/>
    </location>
</feature>
<dbReference type="Proteomes" id="UP000559027">
    <property type="component" value="Unassembled WGS sequence"/>
</dbReference>
<keyword evidence="2" id="KW-1133">Transmembrane helix</keyword>
<evidence type="ECO:0000256" key="2">
    <source>
        <dbReference type="SAM" id="Phobius"/>
    </source>
</evidence>
<organism evidence="3 4">
    <name type="scientific">Leucocoprinus leucothites</name>
    <dbReference type="NCBI Taxonomy" id="201217"/>
    <lineage>
        <taxon>Eukaryota</taxon>
        <taxon>Fungi</taxon>
        <taxon>Dikarya</taxon>
        <taxon>Basidiomycota</taxon>
        <taxon>Agaricomycotina</taxon>
        <taxon>Agaricomycetes</taxon>
        <taxon>Agaricomycetidae</taxon>
        <taxon>Agaricales</taxon>
        <taxon>Agaricineae</taxon>
        <taxon>Agaricaceae</taxon>
        <taxon>Leucocoprinus</taxon>
    </lineage>
</organism>
<keyword evidence="2" id="KW-0472">Membrane</keyword>
<gene>
    <name evidence="3" type="ORF">D9756_002808</name>
</gene>
<evidence type="ECO:0000313" key="3">
    <source>
        <dbReference type="EMBL" id="KAF5362153.1"/>
    </source>
</evidence>
<dbReference type="EMBL" id="JAACJO010000002">
    <property type="protein sequence ID" value="KAF5362153.1"/>
    <property type="molecule type" value="Genomic_DNA"/>
</dbReference>
<feature type="compositionally biased region" description="Polar residues" evidence="1">
    <location>
        <begin position="538"/>
        <end position="549"/>
    </location>
</feature>
<feature type="transmembrane region" description="Helical" evidence="2">
    <location>
        <begin position="412"/>
        <end position="436"/>
    </location>
</feature>
<dbReference type="AlphaFoldDB" id="A0A8H5LM31"/>